<evidence type="ECO:0000313" key="7">
    <source>
        <dbReference type="EMBL" id="EMD17324.1"/>
    </source>
</evidence>
<dbReference type="Pfam" id="PF14450">
    <property type="entry name" value="FtsA"/>
    <property type="match status" value="1"/>
</dbReference>
<comment type="similarity">
    <text evidence="5">Belongs to the FtsA/MreB family.</text>
</comment>
<dbReference type="GO" id="GO:0032153">
    <property type="term" value="C:cell division site"/>
    <property type="evidence" value="ECO:0007669"/>
    <property type="project" value="TreeGrafter"/>
</dbReference>
<dbReference type="NCBIfam" id="TIGR01174">
    <property type="entry name" value="ftsA"/>
    <property type="match status" value="1"/>
</dbReference>
<evidence type="ECO:0000259" key="6">
    <source>
        <dbReference type="SMART" id="SM00842"/>
    </source>
</evidence>
<dbReference type="InterPro" id="IPR020823">
    <property type="entry name" value="Cell_div_FtsA"/>
</dbReference>
<keyword evidence="1" id="KW-1003">Cell membrane</keyword>
<dbReference type="InterPro" id="IPR043129">
    <property type="entry name" value="ATPase_NBD"/>
</dbReference>
<evidence type="ECO:0000256" key="5">
    <source>
        <dbReference type="PIRNR" id="PIRNR003101"/>
    </source>
</evidence>
<keyword evidence="4 5" id="KW-0131">Cell cycle</keyword>
<gene>
    <name evidence="7" type="ORF">HMPREF9943_00477</name>
</gene>
<dbReference type="GO" id="GO:0009898">
    <property type="term" value="C:cytoplasmic side of plasma membrane"/>
    <property type="evidence" value="ECO:0007669"/>
    <property type="project" value="TreeGrafter"/>
</dbReference>
<dbReference type="PATRIC" id="fig|999415.3.peg.473"/>
<dbReference type="eggNOG" id="COG0849">
    <property type="taxonomic scope" value="Bacteria"/>
</dbReference>
<keyword evidence="8" id="KW-1185">Reference proteome</keyword>
<dbReference type="InterPro" id="IPR003494">
    <property type="entry name" value="SHS2_FtsA"/>
</dbReference>
<dbReference type="RefSeq" id="WP_004801678.1">
    <property type="nucleotide sequence ID" value="NZ_AUGJ01000030.1"/>
</dbReference>
<dbReference type="EMBL" id="AGEJ01000008">
    <property type="protein sequence ID" value="EMD17324.1"/>
    <property type="molecule type" value="Genomic_DNA"/>
</dbReference>
<dbReference type="Pfam" id="PF02491">
    <property type="entry name" value="SHS2_FTSA"/>
    <property type="match status" value="1"/>
</dbReference>
<protein>
    <recommendedName>
        <fullName evidence="5">Cell division protein FtsA</fullName>
    </recommendedName>
</protein>
<dbReference type="SUPFAM" id="SSF53067">
    <property type="entry name" value="Actin-like ATPase domain"/>
    <property type="match status" value="2"/>
</dbReference>
<dbReference type="PANTHER" id="PTHR32432">
    <property type="entry name" value="CELL DIVISION PROTEIN FTSA-RELATED"/>
    <property type="match status" value="1"/>
</dbReference>
<dbReference type="InterPro" id="IPR050696">
    <property type="entry name" value="FtsA/MreB"/>
</dbReference>
<comment type="subunit">
    <text evidence="5">Interacts with FtsZ.</text>
</comment>
<accession>M2PP28</accession>
<dbReference type="Proteomes" id="UP000011758">
    <property type="component" value="Unassembled WGS sequence"/>
</dbReference>
<dbReference type="SMART" id="SM00842">
    <property type="entry name" value="FtsA"/>
    <property type="match status" value="1"/>
</dbReference>
<comment type="caution">
    <text evidence="7">The sequence shown here is derived from an EMBL/GenBank/DDBJ whole genome shotgun (WGS) entry which is preliminary data.</text>
</comment>
<dbReference type="PIRSF" id="PIRSF003101">
    <property type="entry name" value="FtsA"/>
    <property type="match status" value="1"/>
</dbReference>
<evidence type="ECO:0000256" key="2">
    <source>
        <dbReference type="ARBA" id="ARBA00022618"/>
    </source>
</evidence>
<keyword evidence="3" id="KW-0472">Membrane</keyword>
<dbReference type="GO" id="GO:0051301">
    <property type="term" value="P:cell division"/>
    <property type="evidence" value="ECO:0007669"/>
    <property type="project" value="UniProtKB-KW"/>
</dbReference>
<dbReference type="STRING" id="999415.HMPREF9943_00477"/>
<dbReference type="PANTHER" id="PTHR32432:SF4">
    <property type="entry name" value="CELL DIVISION PROTEIN FTSA"/>
    <property type="match status" value="1"/>
</dbReference>
<dbReference type="OrthoDB" id="9768127at2"/>
<feature type="domain" description="SHS2" evidence="6">
    <location>
        <begin position="5"/>
        <end position="192"/>
    </location>
</feature>
<proteinExistence type="inferred from homology"/>
<keyword evidence="2 5" id="KW-0132">Cell division</keyword>
<evidence type="ECO:0000256" key="3">
    <source>
        <dbReference type="ARBA" id="ARBA00023136"/>
    </source>
</evidence>
<reference evidence="7 8" key="1">
    <citation type="submission" date="2013-02" db="EMBL/GenBank/DDBJ databases">
        <title>The Genome Sequence of Lactobacillus catenaformis F0143.</title>
        <authorList>
            <consortium name="The Broad Institute Genome Sequencing Platform"/>
            <person name="Earl A."/>
            <person name="Ward D."/>
            <person name="Feldgarden M."/>
            <person name="Gevers D."/>
            <person name="Izard J."/>
            <person name="Blanton J.M."/>
            <person name="Mathney J."/>
            <person name="Dewhirst F.E."/>
            <person name="Young S.K."/>
            <person name="Zeng Q."/>
            <person name="Gargeya S."/>
            <person name="Fitzgerald M."/>
            <person name="Haas B."/>
            <person name="Abouelleil A."/>
            <person name="Alvarado L."/>
            <person name="Arachchi H.M."/>
            <person name="Berlin A."/>
            <person name="Chapman S.B."/>
            <person name="Gearin G."/>
            <person name="Goldberg J."/>
            <person name="Griggs A."/>
            <person name="Gujja S."/>
            <person name="Hansen M."/>
            <person name="Heiman D."/>
            <person name="Howarth C."/>
            <person name="Larimer J."/>
            <person name="Lui A."/>
            <person name="MacDonald P.J.P."/>
            <person name="McCowen C."/>
            <person name="Montmayeur A."/>
            <person name="Murphy C."/>
            <person name="Neiman D."/>
            <person name="Pearson M."/>
            <person name="Priest M."/>
            <person name="Roberts A."/>
            <person name="Saif S."/>
            <person name="Shea T."/>
            <person name="Sisk P."/>
            <person name="Stolte C."/>
            <person name="Sykes S."/>
            <person name="Wortman J."/>
            <person name="Nusbaum C."/>
            <person name="Birren B."/>
        </authorList>
    </citation>
    <scope>NUCLEOTIDE SEQUENCE [LARGE SCALE GENOMIC DNA]</scope>
    <source>
        <strain evidence="7 8">OT 569</strain>
    </source>
</reference>
<evidence type="ECO:0000256" key="1">
    <source>
        <dbReference type="ARBA" id="ARBA00022475"/>
    </source>
</evidence>
<dbReference type="AlphaFoldDB" id="M2PP28"/>
<name>M2PP28_9FIRM</name>
<evidence type="ECO:0000256" key="4">
    <source>
        <dbReference type="ARBA" id="ARBA00023306"/>
    </source>
</evidence>
<dbReference type="Gene3D" id="3.30.420.40">
    <property type="match status" value="2"/>
</dbReference>
<evidence type="ECO:0000313" key="8">
    <source>
        <dbReference type="Proteomes" id="UP000011758"/>
    </source>
</evidence>
<organism evidence="7 8">
    <name type="scientific">Eggerthia catenaformis OT 569 = DSM 20559</name>
    <dbReference type="NCBI Taxonomy" id="999415"/>
    <lineage>
        <taxon>Bacteria</taxon>
        <taxon>Bacillati</taxon>
        <taxon>Bacillota</taxon>
        <taxon>Erysipelotrichia</taxon>
        <taxon>Erysipelotrichales</taxon>
        <taxon>Coprobacillaceae</taxon>
        <taxon>Eggerthia</taxon>
    </lineage>
</organism>
<dbReference type="BioCyc" id="ECAT999415-HMP:GTTI-487-MONOMER"/>
<sequence length="418" mass="46154">MKEIYATLDIGSTTLKLLVAEAVSANMNILFSKKIACQGVRKGQIVNMDAVVEDIRTLVKEADTSLNTTIHSVGLVLPSKFARIYQGDGITKVNSPNDKVTVDDVLRTLKLSSRFEMEKDEEVVSTIPIKYFLDTKSSEKIPLGIKSASLKAESMIITSNKRFFYSYLTAVEKAGLELLDVTIDAYASAKEAFDEVYLHEGAILIDIGYHNSTIAFFENGYLKYLAQAPVGGYDLTKAIAEAWSITLDKAEVYKIKYGTCETGLGDEDIIHTTKIDKKEVNYTQNDLSVVLREAVKDMMNIIKTKIDVINDGRGYETVIVGGGGELPLLDQVASQTLGSPARCYMPETIGARDMTYVPALGMLYFLSDRKELLGESVSLTLPDISSTMSVRLKGFTKTKTENDKKSKLKRALESLFTE</sequence>
<comment type="function">
    <text evidence="5">Cell division protein that is involved in the assembly of the Z ring. May serve as a membrane anchor for the Z ring.</text>
</comment>